<dbReference type="PANTHER" id="PTHR46025">
    <property type="entry name" value="XYLOSYLTRANSFERASE OXT"/>
    <property type="match status" value="1"/>
</dbReference>
<evidence type="ECO:0000256" key="6">
    <source>
        <dbReference type="ARBA" id="ARBA00011972"/>
    </source>
</evidence>
<comment type="pathway">
    <text evidence="4">Glycan metabolism; heparan sulfate biosynthesis.</text>
</comment>
<protein>
    <recommendedName>
        <fullName evidence="6">protein xylosyltransferase</fullName>
        <ecNumber evidence="6">2.4.2.26</ecNumber>
    </recommendedName>
    <alternativeName>
        <fullName evidence="18">Peptide O-xylosyltransferase</fullName>
    </alternativeName>
</protein>
<accession>D8LMY0</accession>
<evidence type="ECO:0000256" key="2">
    <source>
        <dbReference type="ARBA" id="ARBA00004648"/>
    </source>
</evidence>
<keyword evidence="16" id="KW-1015">Disulfide bond</keyword>
<dbReference type="GO" id="GO:0000139">
    <property type="term" value="C:Golgi membrane"/>
    <property type="evidence" value="ECO:0007669"/>
    <property type="project" value="UniProtKB-SubCell"/>
</dbReference>
<dbReference type="PANTHER" id="PTHR46025:SF3">
    <property type="entry name" value="XYLOSYLTRANSFERASE OXT"/>
    <property type="match status" value="1"/>
</dbReference>
<comment type="subcellular location">
    <subcellularLocation>
        <location evidence="2">Endoplasmic reticulum membrane</location>
        <topology evidence="2">Single-pass type II membrane protein</topology>
    </subcellularLocation>
    <subcellularLocation>
        <location evidence="1">Golgi apparatus membrane</location>
        <topology evidence="1">Single-pass type II membrane protein</topology>
    </subcellularLocation>
</comment>
<gene>
    <name evidence="22" type="ORF">Esi_0041_0152</name>
</gene>
<dbReference type="InterPro" id="IPR043538">
    <property type="entry name" value="XYLT"/>
</dbReference>
<keyword evidence="23" id="KW-1185">Reference proteome</keyword>
<evidence type="ECO:0000313" key="22">
    <source>
        <dbReference type="EMBL" id="CBN74781.1"/>
    </source>
</evidence>
<dbReference type="Pfam" id="PF02485">
    <property type="entry name" value="Branch"/>
    <property type="match status" value="1"/>
</dbReference>
<sequence>MGVWRASCVWLLLSLCLPSLLVLAQDGQQAAEPAGKAAAEGQKKKPFENMKNKPARDYDGVDPSFEATLEGSMTAGQAQIDAETKIAAHTHARLESLLRGARTEECREEIVTAYQRYMGAQALERSLPFEGEKFSPQCADPNKRPDMPETGLIDPEEVRLVYVILAHDEPAQIVRLVDALDDTPGRDRTWFVIHIDAKADDVQQEIKKVFIDRPNVIIMEEDRLDVAWGGFNVVQASLNAVSLALEREIPFHWLWILSGTTYPIVSNDAIRGKLSSHHPESIFMEVKPSVHKPASTTWHYFVECDSALHRIGRNLIPRGLDMYVGSQWLAMPPSVARWLMEDTGLVPKYREYAKHIVVADENFLPTVIKNSPFCGNLVSSNLVHVQFDKYEHTLDREDRRADKCLMPNPDHCGRSPATMTVDYLSVLEHSSMLFARKFNPKDSQVFDVLDMVRDGGQAWREGPTFDYISIRSPIIHSSSGGAAEHLCLSVGPPPPKKPGSPPNTEAVMVKCSGADPRQIFKLGPCIGSPV</sequence>
<dbReference type="GO" id="GO:0015012">
    <property type="term" value="P:heparan sulfate proteoglycan biosynthetic process"/>
    <property type="evidence" value="ECO:0007669"/>
    <property type="project" value="UniProtKB-UniPathway"/>
</dbReference>
<dbReference type="OMA" id="IHVEARA"/>
<comment type="pathway">
    <text evidence="3">Glycan metabolism; chondroitin sulfate biosynthesis.</text>
</comment>
<evidence type="ECO:0000256" key="17">
    <source>
        <dbReference type="ARBA" id="ARBA00023180"/>
    </source>
</evidence>
<organism evidence="22 23">
    <name type="scientific">Ectocarpus siliculosus</name>
    <name type="common">Brown alga</name>
    <name type="synonym">Conferva siliculosa</name>
    <dbReference type="NCBI Taxonomy" id="2880"/>
    <lineage>
        <taxon>Eukaryota</taxon>
        <taxon>Sar</taxon>
        <taxon>Stramenopiles</taxon>
        <taxon>Ochrophyta</taxon>
        <taxon>PX clade</taxon>
        <taxon>Phaeophyceae</taxon>
        <taxon>Ectocarpales</taxon>
        <taxon>Ectocarpaceae</taxon>
        <taxon>Ectocarpus</taxon>
    </lineage>
</organism>
<dbReference type="GO" id="GO:0046872">
    <property type="term" value="F:metal ion binding"/>
    <property type="evidence" value="ECO:0007669"/>
    <property type="project" value="UniProtKB-KW"/>
</dbReference>
<dbReference type="GO" id="GO:0050650">
    <property type="term" value="P:chondroitin sulfate proteoglycan biosynthetic process"/>
    <property type="evidence" value="ECO:0007669"/>
    <property type="project" value="TreeGrafter"/>
</dbReference>
<keyword evidence="8" id="KW-0808">Transferase</keyword>
<dbReference type="InParanoid" id="D8LMY0"/>
<dbReference type="Proteomes" id="UP000002630">
    <property type="component" value="Linkage Group LG15"/>
</dbReference>
<keyword evidence="11" id="KW-0256">Endoplasmic reticulum</keyword>
<dbReference type="AlphaFoldDB" id="D8LMY0"/>
<evidence type="ECO:0000256" key="12">
    <source>
        <dbReference type="ARBA" id="ARBA00022968"/>
    </source>
</evidence>
<feature type="signal peptide" evidence="21">
    <location>
        <begin position="1"/>
        <end position="24"/>
    </location>
</feature>
<evidence type="ECO:0000256" key="7">
    <source>
        <dbReference type="ARBA" id="ARBA00022676"/>
    </source>
</evidence>
<evidence type="ECO:0000256" key="18">
    <source>
        <dbReference type="ARBA" id="ARBA00042865"/>
    </source>
</evidence>
<feature type="chain" id="PRO_5003117302" description="protein xylosyltransferase" evidence="21">
    <location>
        <begin position="25"/>
        <end position="530"/>
    </location>
</feature>
<evidence type="ECO:0000256" key="9">
    <source>
        <dbReference type="ARBA" id="ARBA00022692"/>
    </source>
</evidence>
<keyword evidence="13" id="KW-1133">Transmembrane helix</keyword>
<dbReference type="eggNOG" id="KOG0799">
    <property type="taxonomic scope" value="Eukaryota"/>
</dbReference>
<evidence type="ECO:0000256" key="13">
    <source>
        <dbReference type="ARBA" id="ARBA00022989"/>
    </source>
</evidence>
<dbReference type="STRING" id="2880.D8LMY0"/>
<dbReference type="InterPro" id="IPR003406">
    <property type="entry name" value="Glyco_trans_14"/>
</dbReference>
<keyword evidence="17" id="KW-0325">Glycoprotein</keyword>
<comment type="catalytic activity">
    <reaction evidence="19">
        <text>UDP-alpha-D-xylose + L-seryl-[protein] = 3-O-(beta-D-xylosyl)-L-seryl-[protein] + UDP + H(+)</text>
        <dbReference type="Rhea" id="RHEA:50192"/>
        <dbReference type="Rhea" id="RHEA-COMP:9863"/>
        <dbReference type="Rhea" id="RHEA-COMP:12567"/>
        <dbReference type="ChEBI" id="CHEBI:15378"/>
        <dbReference type="ChEBI" id="CHEBI:29999"/>
        <dbReference type="ChEBI" id="CHEBI:57632"/>
        <dbReference type="ChEBI" id="CHEBI:58223"/>
        <dbReference type="ChEBI" id="CHEBI:132085"/>
        <dbReference type="EC" id="2.4.2.26"/>
    </reaction>
</comment>
<evidence type="ECO:0000256" key="10">
    <source>
        <dbReference type="ARBA" id="ARBA00022723"/>
    </source>
</evidence>
<keyword evidence="14" id="KW-0333">Golgi apparatus</keyword>
<dbReference type="GO" id="GO:0005789">
    <property type="term" value="C:endoplasmic reticulum membrane"/>
    <property type="evidence" value="ECO:0007669"/>
    <property type="project" value="UniProtKB-SubCell"/>
</dbReference>
<dbReference type="UniPathway" id="UPA00755"/>
<dbReference type="GO" id="GO:0030158">
    <property type="term" value="F:protein xylosyltransferase activity"/>
    <property type="evidence" value="ECO:0007669"/>
    <property type="project" value="UniProtKB-EC"/>
</dbReference>
<dbReference type="UniPathway" id="UPA00756"/>
<name>D8LMY0_ECTSI</name>
<keyword evidence="7" id="KW-0328">Glycosyltransferase</keyword>
<keyword evidence="12" id="KW-0735">Signal-anchor</keyword>
<evidence type="ECO:0000256" key="11">
    <source>
        <dbReference type="ARBA" id="ARBA00022824"/>
    </source>
</evidence>
<dbReference type="EMBL" id="FN649740">
    <property type="protein sequence ID" value="CBN74781.1"/>
    <property type="molecule type" value="Genomic_DNA"/>
</dbReference>
<keyword evidence="15" id="KW-0472">Membrane</keyword>
<proteinExistence type="inferred from homology"/>
<feature type="compositionally biased region" description="Basic and acidic residues" evidence="20">
    <location>
        <begin position="41"/>
        <end position="59"/>
    </location>
</feature>
<feature type="region of interest" description="Disordered" evidence="20">
    <location>
        <begin position="34"/>
        <end position="60"/>
    </location>
</feature>
<evidence type="ECO:0000256" key="4">
    <source>
        <dbReference type="ARBA" id="ARBA00005093"/>
    </source>
</evidence>
<evidence type="ECO:0000256" key="20">
    <source>
        <dbReference type="SAM" id="MobiDB-lite"/>
    </source>
</evidence>
<dbReference type="EMBL" id="FN648608">
    <property type="protein sequence ID" value="CBN74781.1"/>
    <property type="molecule type" value="Genomic_DNA"/>
</dbReference>
<dbReference type="OrthoDB" id="2019572at2759"/>
<evidence type="ECO:0000256" key="14">
    <source>
        <dbReference type="ARBA" id="ARBA00023034"/>
    </source>
</evidence>
<evidence type="ECO:0000256" key="15">
    <source>
        <dbReference type="ARBA" id="ARBA00023136"/>
    </source>
</evidence>
<evidence type="ECO:0000256" key="3">
    <source>
        <dbReference type="ARBA" id="ARBA00004840"/>
    </source>
</evidence>
<keyword evidence="10" id="KW-0479">Metal-binding</keyword>
<evidence type="ECO:0000256" key="8">
    <source>
        <dbReference type="ARBA" id="ARBA00022679"/>
    </source>
</evidence>
<evidence type="ECO:0000256" key="21">
    <source>
        <dbReference type="SAM" id="SignalP"/>
    </source>
</evidence>
<comment type="similarity">
    <text evidence="5">Belongs to the glycosyltransferase 14 family. XylT subfamily.</text>
</comment>
<dbReference type="EC" id="2.4.2.26" evidence="6"/>
<evidence type="ECO:0000256" key="19">
    <source>
        <dbReference type="ARBA" id="ARBA00047847"/>
    </source>
</evidence>
<keyword evidence="9" id="KW-0812">Transmembrane</keyword>
<keyword evidence="21" id="KW-0732">Signal</keyword>
<evidence type="ECO:0000256" key="5">
    <source>
        <dbReference type="ARBA" id="ARBA00010195"/>
    </source>
</evidence>
<reference evidence="22 23" key="1">
    <citation type="journal article" date="2010" name="Nature">
        <title>The Ectocarpus genome and the independent evolution of multicellularity in brown algae.</title>
        <authorList>
            <person name="Cock J.M."/>
            <person name="Sterck L."/>
            <person name="Rouze P."/>
            <person name="Scornet D."/>
            <person name="Allen A.E."/>
            <person name="Amoutzias G."/>
            <person name="Anthouard V."/>
            <person name="Artiguenave F."/>
            <person name="Aury J.M."/>
            <person name="Badger J.H."/>
            <person name="Beszteri B."/>
            <person name="Billiau K."/>
            <person name="Bonnet E."/>
            <person name="Bothwell J.H."/>
            <person name="Bowler C."/>
            <person name="Boyen C."/>
            <person name="Brownlee C."/>
            <person name="Carrano C.J."/>
            <person name="Charrier B."/>
            <person name="Cho G.Y."/>
            <person name="Coelho S.M."/>
            <person name="Collen J."/>
            <person name="Corre E."/>
            <person name="Da Silva C."/>
            <person name="Delage L."/>
            <person name="Delaroque N."/>
            <person name="Dittami S.M."/>
            <person name="Doulbeau S."/>
            <person name="Elias M."/>
            <person name="Farnham G."/>
            <person name="Gachon C.M."/>
            <person name="Gschloessl B."/>
            <person name="Heesch S."/>
            <person name="Jabbari K."/>
            <person name="Jubin C."/>
            <person name="Kawai H."/>
            <person name="Kimura K."/>
            <person name="Kloareg B."/>
            <person name="Kupper F.C."/>
            <person name="Lang D."/>
            <person name="Le Bail A."/>
            <person name="Leblanc C."/>
            <person name="Lerouge P."/>
            <person name="Lohr M."/>
            <person name="Lopez P.J."/>
            <person name="Martens C."/>
            <person name="Maumus F."/>
            <person name="Michel G."/>
            <person name="Miranda-Saavedra D."/>
            <person name="Morales J."/>
            <person name="Moreau H."/>
            <person name="Motomura T."/>
            <person name="Nagasato C."/>
            <person name="Napoli C.A."/>
            <person name="Nelson D.R."/>
            <person name="Nyvall-Collen P."/>
            <person name="Peters A.F."/>
            <person name="Pommier C."/>
            <person name="Potin P."/>
            <person name="Poulain J."/>
            <person name="Quesneville H."/>
            <person name="Read B."/>
            <person name="Rensing S.A."/>
            <person name="Ritter A."/>
            <person name="Rousvoal S."/>
            <person name="Samanta M."/>
            <person name="Samson G."/>
            <person name="Schroeder D.C."/>
            <person name="Segurens B."/>
            <person name="Strittmatter M."/>
            <person name="Tonon T."/>
            <person name="Tregear J.W."/>
            <person name="Valentin K."/>
            <person name="von Dassow P."/>
            <person name="Yamagishi T."/>
            <person name="Van de Peer Y."/>
            <person name="Wincker P."/>
        </authorList>
    </citation>
    <scope>NUCLEOTIDE SEQUENCE [LARGE SCALE GENOMIC DNA]</scope>
    <source>
        <strain evidence="23">Ec32 / CCAP1310/4</strain>
    </source>
</reference>
<evidence type="ECO:0000256" key="1">
    <source>
        <dbReference type="ARBA" id="ARBA00004323"/>
    </source>
</evidence>
<evidence type="ECO:0000313" key="23">
    <source>
        <dbReference type="Proteomes" id="UP000002630"/>
    </source>
</evidence>
<evidence type="ECO:0000256" key="16">
    <source>
        <dbReference type="ARBA" id="ARBA00023157"/>
    </source>
</evidence>